<keyword evidence="1" id="KW-0472">Membrane</keyword>
<keyword evidence="1" id="KW-0812">Transmembrane</keyword>
<reference evidence="2 3" key="1">
    <citation type="submission" date="2010-12" db="EMBL/GenBank/DDBJ databases">
        <authorList>
            <person name="Muzny D."/>
            <person name="Qin X."/>
            <person name="Deng J."/>
            <person name="Jiang H."/>
            <person name="Liu Y."/>
            <person name="Qu J."/>
            <person name="Song X.-Z."/>
            <person name="Zhang L."/>
            <person name="Thornton R."/>
            <person name="Coyle M."/>
            <person name="Francisco L."/>
            <person name="Jackson L."/>
            <person name="Javaid M."/>
            <person name="Korchina V."/>
            <person name="Kovar C."/>
            <person name="Mata R."/>
            <person name="Mathew T."/>
            <person name="Ngo R."/>
            <person name="Nguyen L."/>
            <person name="Nguyen N."/>
            <person name="Okwuonu G."/>
            <person name="Ongeri F."/>
            <person name="Pham C."/>
            <person name="Simmons D."/>
            <person name="Wilczek-Boney K."/>
            <person name="Hale W."/>
            <person name="Jakkamsetti A."/>
            <person name="Pham P."/>
            <person name="Ruth R."/>
            <person name="San Lucas F."/>
            <person name="Warren J."/>
            <person name="Zhang J."/>
            <person name="Zhao Z."/>
            <person name="Zhou C."/>
            <person name="Zhu D."/>
            <person name="Lee S."/>
            <person name="Bess C."/>
            <person name="Blankenburg K."/>
            <person name="Forbes L."/>
            <person name="Fu Q."/>
            <person name="Gubbala S."/>
            <person name="Hirani K."/>
            <person name="Jayaseelan J.C."/>
            <person name="Lara F."/>
            <person name="Munidasa M."/>
            <person name="Palculict T."/>
            <person name="Patil S."/>
            <person name="Pu L.-L."/>
            <person name="Saada N."/>
            <person name="Tang L."/>
            <person name="Weissenberger G."/>
            <person name="Zhu Y."/>
            <person name="Hemphill L."/>
            <person name="Shang Y."/>
            <person name="Youmans B."/>
            <person name="Ayvaz T."/>
            <person name="Ross M."/>
            <person name="Santibanez J."/>
            <person name="Aqrawi P."/>
            <person name="Gross S."/>
            <person name="Joshi V."/>
            <person name="Fowler G."/>
            <person name="Nazareth L."/>
            <person name="Reid J."/>
            <person name="Worley K."/>
            <person name="Petrosino J."/>
            <person name="Highlander S."/>
            <person name="Gibbs R."/>
        </authorList>
    </citation>
    <scope>NUCLEOTIDE SEQUENCE [LARGE SCALE GENOMIC DNA]</scope>
    <source>
        <strain evidence="2 3">ATCC 51599</strain>
    </source>
</reference>
<protein>
    <submittedName>
        <fullName evidence="2">Uncharacterized protein</fullName>
    </submittedName>
</protein>
<keyword evidence="1" id="KW-1133">Transmembrane helix</keyword>
<dbReference type="RefSeq" id="WP_005674305.1">
    <property type="nucleotide sequence ID" value="NZ_CP146288.1"/>
</dbReference>
<evidence type="ECO:0000313" key="3">
    <source>
        <dbReference type="Proteomes" id="UP000011021"/>
    </source>
</evidence>
<name>E7RZ26_9BURK</name>
<gene>
    <name evidence="2" type="ORF">HMPREF0551_1940</name>
</gene>
<dbReference type="Proteomes" id="UP000011021">
    <property type="component" value="Unassembled WGS sequence"/>
</dbReference>
<evidence type="ECO:0000313" key="2">
    <source>
        <dbReference type="EMBL" id="EFV93825.1"/>
    </source>
</evidence>
<evidence type="ECO:0000256" key="1">
    <source>
        <dbReference type="SAM" id="Phobius"/>
    </source>
</evidence>
<feature type="transmembrane region" description="Helical" evidence="1">
    <location>
        <begin position="58"/>
        <end position="76"/>
    </location>
</feature>
<dbReference type="HOGENOM" id="CLU_1183847_0_0_4"/>
<dbReference type="AlphaFoldDB" id="E7RZ26"/>
<proteinExistence type="predicted"/>
<accession>E7RZ26</accession>
<keyword evidence="3" id="KW-1185">Reference proteome</keyword>
<sequence>MQDSLMQQNPMPESPTQVPRTLRIPINSAYTFGTKNKLPAVLFVVPSLVVLDRWRPPFGIAIVLGVVLLTVLSLVLRSYWLLEVVEDATPPAEAGERLASKGEGAAASGRGQLSGAEKALVSASGSGTLSDAPTGVARARLVRQLCLGKRVLRSREVDLSPYVWLRTTSLSIQEVTLELGNWSYQTLTLATVRSRGNSGLTPRKRQAAIDELCAIGAKVSAMTGITDRGFREMA</sequence>
<comment type="caution">
    <text evidence="2">The sequence shown here is derived from an EMBL/GenBank/DDBJ whole genome shotgun (WGS) entry which is preliminary data.</text>
</comment>
<dbReference type="EMBL" id="AEQP01000022">
    <property type="protein sequence ID" value="EFV93825.1"/>
    <property type="molecule type" value="Genomic_DNA"/>
</dbReference>
<organism evidence="2 3">
    <name type="scientific">Lautropia mirabilis ATCC 51599</name>
    <dbReference type="NCBI Taxonomy" id="887898"/>
    <lineage>
        <taxon>Bacteria</taxon>
        <taxon>Pseudomonadati</taxon>
        <taxon>Pseudomonadota</taxon>
        <taxon>Betaproteobacteria</taxon>
        <taxon>Burkholderiales</taxon>
        <taxon>Burkholderiaceae</taxon>
        <taxon>Lautropia</taxon>
    </lineage>
</organism>